<organism evidence="5">
    <name type="scientific">Candidatus Kentrum sp. FM</name>
    <dbReference type="NCBI Taxonomy" id="2126340"/>
    <lineage>
        <taxon>Bacteria</taxon>
        <taxon>Pseudomonadati</taxon>
        <taxon>Pseudomonadota</taxon>
        <taxon>Gammaproteobacteria</taxon>
        <taxon>Candidatus Kentrum</taxon>
    </lineage>
</organism>
<gene>
    <name evidence="5" type="ORF">BECKFM1743A_GA0114220_100685</name>
    <name evidence="6" type="ORF">BECKFM1743B_GA0114221_101265</name>
    <name evidence="4" type="ORF">BECKFM1743C_GA0114222_100265</name>
</gene>
<dbReference type="EMBL" id="CAADFA010000026">
    <property type="protein sequence ID" value="VFJ45521.1"/>
    <property type="molecule type" value="Genomic_DNA"/>
</dbReference>
<feature type="compositionally biased region" description="Basic and acidic residues" evidence="2">
    <location>
        <begin position="725"/>
        <end position="747"/>
    </location>
</feature>
<evidence type="ECO:0000313" key="6">
    <source>
        <dbReference type="EMBL" id="VFK10024.1"/>
    </source>
</evidence>
<sequence length="844" mass="100395">MNNWSARIQSRFDSVIGLKSNLKRAMSLHQYGDSMMTPAVRAWLGSVWVIIFLMSLIEAVVWFFVSQYFVAESVRWVGVFLAPLFFFGIFVLIWVIDVSFITAERPLGIKGVDNPPPDEFTDDTGADHATESGDSRLLGRLSGHFHMGEQVRWWFGIAVRLAIVLISIAITAPFLAQTIRSDEIANKYQAMLDEARRDKEAELVELQDAEIARLRKRREELMREQEHLRAERELLIRDSDAAIEEARKRTDDYYQEYLAEIEGRDGRTPGRGPRAKAAMEGRDEAKAYTEQLVEGKREKLERIELRSRKLTEELDWIDGERLEKENQRAKAQAVFRPMDFSTFAEEYDLEVPADTVGARVRLLAELRAEDLAAFDPKNEYEKWAFHFSSVEGLSQALLGILFLAMLALKLFEPRAVKLYFNEELQHQWRRYQNGGFNREPGFVSSTEPNAYNHFDFAHAYLSFRAAPELFWRQQEKLADEKIKFDEMKLNGKEREQRYQEEVLKSRVESNRKLREIVRKTELETARKYTEKEWRIKSEKLDYELDQQKQDIDNKYRELNQQYQAETEEIRKELESKRTINLDALKRKNQEEKERFRMEKDKRRIENEHLSRQTEDLKQQTEILKRNQKLREQARAKFLDIMEERRKIMEERRKIQEARRKGEEEKNESEKERARHQFEQENRQRQRSIFENRIARYAGNRKKIQEQIDSIDTRINEIREAFQKTSHKLDDTERRIRKETDEQKRAASDKTSSWKRYAELMRNSPDDESLLNDHFDTFKYHQDRESRLQDSLDKLKADRDQLKRQRDDTAREQKELEQKRVPFSQELVECKAEIEQAEEQLSRLG</sequence>
<dbReference type="AlphaFoldDB" id="A0A450SAU1"/>
<protein>
    <submittedName>
        <fullName evidence="5">Uncharacterized protein</fullName>
    </submittedName>
</protein>
<evidence type="ECO:0000313" key="5">
    <source>
        <dbReference type="EMBL" id="VFJ49211.1"/>
    </source>
</evidence>
<proteinExistence type="predicted"/>
<feature type="region of interest" description="Disordered" evidence="2">
    <location>
        <begin position="590"/>
        <end position="616"/>
    </location>
</feature>
<reference evidence="5" key="1">
    <citation type="submission" date="2019-02" db="EMBL/GenBank/DDBJ databases">
        <authorList>
            <person name="Gruber-Vodicka R. H."/>
            <person name="Seah K. B. B."/>
        </authorList>
    </citation>
    <scope>NUCLEOTIDE SEQUENCE</scope>
    <source>
        <strain evidence="5">BECK_BZ163</strain>
        <strain evidence="6">BECK_BZ164</strain>
        <strain evidence="4">BECK_BZ165</strain>
    </source>
</reference>
<keyword evidence="3" id="KW-0812">Transmembrane</keyword>
<feature type="region of interest" description="Disordered" evidence="2">
    <location>
        <begin position="725"/>
        <end position="751"/>
    </location>
</feature>
<feature type="transmembrane region" description="Helical" evidence="3">
    <location>
        <begin position="42"/>
        <end position="65"/>
    </location>
</feature>
<evidence type="ECO:0000256" key="1">
    <source>
        <dbReference type="SAM" id="Coils"/>
    </source>
</evidence>
<accession>A0A450SAU1</accession>
<evidence type="ECO:0000256" key="2">
    <source>
        <dbReference type="SAM" id="MobiDB-lite"/>
    </source>
</evidence>
<evidence type="ECO:0000256" key="3">
    <source>
        <dbReference type="SAM" id="Phobius"/>
    </source>
</evidence>
<name>A0A450SAU1_9GAMM</name>
<keyword evidence="3" id="KW-0472">Membrane</keyword>
<dbReference type="EMBL" id="CAADFL010000126">
    <property type="protein sequence ID" value="VFK10024.1"/>
    <property type="molecule type" value="Genomic_DNA"/>
</dbReference>
<keyword evidence="1" id="KW-0175">Coiled coil</keyword>
<feature type="transmembrane region" description="Helical" evidence="3">
    <location>
        <begin position="153"/>
        <end position="176"/>
    </location>
</feature>
<feature type="region of interest" description="Disordered" evidence="2">
    <location>
        <begin position="785"/>
        <end position="821"/>
    </location>
</feature>
<feature type="region of interest" description="Disordered" evidence="2">
    <location>
        <begin position="656"/>
        <end position="685"/>
    </location>
</feature>
<keyword evidence="3" id="KW-1133">Transmembrane helix</keyword>
<feature type="transmembrane region" description="Helical" evidence="3">
    <location>
        <begin position="77"/>
        <end position="96"/>
    </location>
</feature>
<dbReference type="EMBL" id="CAADEZ010000068">
    <property type="protein sequence ID" value="VFJ49211.1"/>
    <property type="molecule type" value="Genomic_DNA"/>
</dbReference>
<feature type="compositionally biased region" description="Basic and acidic residues" evidence="2">
    <location>
        <begin position="785"/>
        <end position="819"/>
    </location>
</feature>
<feature type="coiled-coil region" evidence="1">
    <location>
        <begin position="185"/>
        <end position="238"/>
    </location>
</feature>
<evidence type="ECO:0000313" key="4">
    <source>
        <dbReference type="EMBL" id="VFJ45521.1"/>
    </source>
</evidence>